<gene>
    <name evidence="1" type="ORF">CLOSYM_03947</name>
</gene>
<proteinExistence type="predicted"/>
<evidence type="ECO:0000313" key="2">
    <source>
        <dbReference type="Proteomes" id="UP000016491"/>
    </source>
</evidence>
<dbReference type="EMBL" id="AWSU01000322">
    <property type="protein sequence ID" value="ERI74485.1"/>
    <property type="molecule type" value="Genomic_DNA"/>
</dbReference>
<protein>
    <submittedName>
        <fullName evidence="1">Uncharacterized protein</fullName>
    </submittedName>
</protein>
<name>A0ABC9TT11_CLOSY</name>
<accession>A0ABC9TT11</accession>
<dbReference type="Proteomes" id="UP000016491">
    <property type="component" value="Unassembled WGS sequence"/>
</dbReference>
<evidence type="ECO:0000313" key="1">
    <source>
        <dbReference type="EMBL" id="ERI74485.1"/>
    </source>
</evidence>
<reference evidence="1 2" key="1">
    <citation type="submission" date="2013-07" db="EMBL/GenBank/DDBJ databases">
        <authorList>
            <person name="Weinstock G."/>
            <person name="Sodergren E."/>
            <person name="Wylie T."/>
            <person name="Fulton L."/>
            <person name="Fulton R."/>
            <person name="Fronick C."/>
            <person name="O'Laughlin M."/>
            <person name="Godfrey J."/>
            <person name="Miner T."/>
            <person name="Herter B."/>
            <person name="Appelbaum E."/>
            <person name="Cordes M."/>
            <person name="Lek S."/>
            <person name="Wollam A."/>
            <person name="Pepin K.H."/>
            <person name="Palsikar V.B."/>
            <person name="Mitreva M."/>
            <person name="Wilson R.K."/>
        </authorList>
    </citation>
    <scope>NUCLEOTIDE SEQUENCE [LARGE SCALE GENOMIC DNA]</scope>
    <source>
        <strain evidence="1 2">ATCC 14940</strain>
    </source>
</reference>
<dbReference type="AlphaFoldDB" id="A0ABC9TT11"/>
<sequence>MFYSSSFFFKLSSSETILKAQPYTLTVSLLISCKRNLKKC</sequence>
<organism evidence="1 2">
    <name type="scientific">[Clostridium] symbiosum ATCC 14940</name>
    <dbReference type="NCBI Taxonomy" id="411472"/>
    <lineage>
        <taxon>Bacteria</taxon>
        <taxon>Bacillati</taxon>
        <taxon>Bacillota</taxon>
        <taxon>Clostridia</taxon>
        <taxon>Lachnospirales</taxon>
        <taxon>Lachnospiraceae</taxon>
        <taxon>Otoolea</taxon>
    </lineage>
</organism>
<comment type="caution">
    <text evidence="1">The sequence shown here is derived from an EMBL/GenBank/DDBJ whole genome shotgun (WGS) entry which is preliminary data.</text>
</comment>